<evidence type="ECO:0000256" key="1">
    <source>
        <dbReference type="SAM" id="Phobius"/>
    </source>
</evidence>
<keyword evidence="4" id="KW-1185">Reference proteome</keyword>
<dbReference type="AlphaFoldDB" id="A0A7I8VX38"/>
<accession>A0A7I8VX38</accession>
<comment type="caution">
    <text evidence="3">The sequence shown here is derived from an EMBL/GenBank/DDBJ whole genome shotgun (WGS) entry which is preliminary data.</text>
</comment>
<evidence type="ECO:0000256" key="2">
    <source>
        <dbReference type="SAM" id="SignalP"/>
    </source>
</evidence>
<keyword evidence="1" id="KW-0472">Membrane</keyword>
<keyword evidence="1" id="KW-0812">Transmembrane</keyword>
<dbReference type="Proteomes" id="UP000549394">
    <property type="component" value="Unassembled WGS sequence"/>
</dbReference>
<dbReference type="OrthoDB" id="1100386at2759"/>
<evidence type="ECO:0000313" key="4">
    <source>
        <dbReference type="Proteomes" id="UP000549394"/>
    </source>
</evidence>
<feature type="transmembrane region" description="Helical" evidence="1">
    <location>
        <begin position="348"/>
        <end position="371"/>
    </location>
</feature>
<protein>
    <submittedName>
        <fullName evidence="3">DgyrCDS7802</fullName>
    </submittedName>
</protein>
<feature type="signal peptide" evidence="2">
    <location>
        <begin position="1"/>
        <end position="21"/>
    </location>
</feature>
<name>A0A7I8VX38_9ANNE</name>
<proteinExistence type="predicted"/>
<gene>
    <name evidence="3" type="ORF">DGYR_LOCUS7448</name>
</gene>
<keyword evidence="2" id="KW-0732">Signal</keyword>
<feature type="chain" id="PRO_5029501480" evidence="2">
    <location>
        <begin position="22"/>
        <end position="382"/>
    </location>
</feature>
<keyword evidence="1" id="KW-1133">Transmembrane helix</keyword>
<feature type="transmembrane region" description="Helical" evidence="1">
    <location>
        <begin position="314"/>
        <end position="336"/>
    </location>
</feature>
<reference evidence="3 4" key="1">
    <citation type="submission" date="2020-08" db="EMBL/GenBank/DDBJ databases">
        <authorList>
            <person name="Hejnol A."/>
        </authorList>
    </citation>
    <scope>NUCLEOTIDE SEQUENCE [LARGE SCALE GENOMIC DNA]</scope>
</reference>
<sequence length="382" mass="43733">MWNFLILFLPLLMNYSTIINSYNLTRNLNKGIEETENEIALELLSKSFNDRTSSFSILKKTNNLIGKSNISTKVLSIIDETFRKTETFCTNHKCLDEMVYIVDNLNSNADNDENVQNIYFNIADTMENVSKTIPLSKNKFIVSKSITMAIEMNILLSSINLIYDRKLNYFPRNRTKIIMNSVKKENIGDYLKIHQTKIQANQRVSIFAYRTSKFLNLGNNVKIISNILKPYFEKSTTIKDIEVEFSLNDEYIEEKSKLMTICYCGQFINGKWMKSRVKELGETRVKCNFNSSAHLAVLMITSSYVKEDIILEKILFTGLCLSIPCLVCIIISYAFCRSARKTTIQHSKFNLALSLGLLAMPSIVVGVIAAVDYKMLFEKGVL</sequence>
<dbReference type="EMBL" id="CAJFCJ010000009">
    <property type="protein sequence ID" value="CAD5119164.1"/>
    <property type="molecule type" value="Genomic_DNA"/>
</dbReference>
<evidence type="ECO:0000313" key="3">
    <source>
        <dbReference type="EMBL" id="CAD5119164.1"/>
    </source>
</evidence>
<organism evidence="3 4">
    <name type="scientific">Dimorphilus gyrociliatus</name>
    <dbReference type="NCBI Taxonomy" id="2664684"/>
    <lineage>
        <taxon>Eukaryota</taxon>
        <taxon>Metazoa</taxon>
        <taxon>Spiralia</taxon>
        <taxon>Lophotrochozoa</taxon>
        <taxon>Annelida</taxon>
        <taxon>Polychaeta</taxon>
        <taxon>Polychaeta incertae sedis</taxon>
        <taxon>Dinophilidae</taxon>
        <taxon>Dimorphilus</taxon>
    </lineage>
</organism>